<evidence type="ECO:0008006" key="7">
    <source>
        <dbReference type="Google" id="ProtNLM"/>
    </source>
</evidence>
<evidence type="ECO:0000256" key="3">
    <source>
        <dbReference type="ARBA" id="ARBA00022884"/>
    </source>
</evidence>
<dbReference type="SUPFAM" id="SSF53137">
    <property type="entry name" value="Translational machinery components"/>
    <property type="match status" value="1"/>
</dbReference>
<dbReference type="PANTHER" id="PTHR12899">
    <property type="entry name" value="39S RIBOSOMAL PROTEIN L18, MITOCHONDRIAL"/>
    <property type="match status" value="1"/>
</dbReference>
<keyword evidence="2" id="KW-0699">rRNA-binding</keyword>
<evidence type="ECO:0000256" key="1">
    <source>
        <dbReference type="ARBA" id="ARBA00007116"/>
    </source>
</evidence>
<sequence length="117" mass="13515">MKKLNSNKRRVIKNRNKLKRINVDRYRITVVKSLKNISAQIIDDKKNQTIVSASSTEKDIKKNKNKKTNLSIIIGEILAKRAAEKKINKVYFDRGGYKYHGRVKALADSLRKNGLNF</sequence>
<dbReference type="GO" id="GO:0005737">
    <property type="term" value="C:cytoplasm"/>
    <property type="evidence" value="ECO:0007669"/>
    <property type="project" value="UniProtKB-ARBA"/>
</dbReference>
<comment type="similarity">
    <text evidence="1">Belongs to the universal ribosomal protein uL18 family.</text>
</comment>
<dbReference type="AlphaFoldDB" id="A0A381VT10"/>
<accession>A0A381VT10</accession>
<proteinExistence type="inferred from homology"/>
<dbReference type="GO" id="GO:0006412">
    <property type="term" value="P:translation"/>
    <property type="evidence" value="ECO:0007669"/>
    <property type="project" value="InterPro"/>
</dbReference>
<dbReference type="GO" id="GO:0008097">
    <property type="term" value="F:5S rRNA binding"/>
    <property type="evidence" value="ECO:0007669"/>
    <property type="project" value="TreeGrafter"/>
</dbReference>
<protein>
    <recommendedName>
        <fullName evidence="7">50S ribosomal protein L18</fullName>
    </recommendedName>
</protein>
<gene>
    <name evidence="6" type="ORF">METZ01_LOCUS96290</name>
</gene>
<dbReference type="HAMAP" id="MF_01337_B">
    <property type="entry name" value="Ribosomal_uL18_B"/>
    <property type="match status" value="1"/>
</dbReference>
<dbReference type="GO" id="GO:1990904">
    <property type="term" value="C:ribonucleoprotein complex"/>
    <property type="evidence" value="ECO:0007669"/>
    <property type="project" value="UniProtKB-KW"/>
</dbReference>
<dbReference type="GO" id="GO:0003735">
    <property type="term" value="F:structural constituent of ribosome"/>
    <property type="evidence" value="ECO:0007669"/>
    <property type="project" value="InterPro"/>
</dbReference>
<name>A0A381VT10_9ZZZZ</name>
<organism evidence="6">
    <name type="scientific">marine metagenome</name>
    <dbReference type="NCBI Taxonomy" id="408172"/>
    <lineage>
        <taxon>unclassified sequences</taxon>
        <taxon>metagenomes</taxon>
        <taxon>ecological metagenomes</taxon>
    </lineage>
</organism>
<keyword evidence="3" id="KW-0694">RNA-binding</keyword>
<dbReference type="NCBIfam" id="TIGR00060">
    <property type="entry name" value="L18_bact"/>
    <property type="match status" value="1"/>
</dbReference>
<dbReference type="CDD" id="cd00432">
    <property type="entry name" value="Ribosomal_L18_L5e"/>
    <property type="match status" value="1"/>
</dbReference>
<evidence type="ECO:0000256" key="4">
    <source>
        <dbReference type="ARBA" id="ARBA00022980"/>
    </source>
</evidence>
<dbReference type="PANTHER" id="PTHR12899:SF3">
    <property type="entry name" value="LARGE RIBOSOMAL SUBUNIT PROTEIN UL18M"/>
    <property type="match status" value="1"/>
</dbReference>
<dbReference type="InterPro" id="IPR057268">
    <property type="entry name" value="Ribosomal_L18"/>
</dbReference>
<evidence type="ECO:0000313" key="6">
    <source>
        <dbReference type="EMBL" id="SVA43436.1"/>
    </source>
</evidence>
<keyword evidence="5" id="KW-0687">Ribonucleoprotein</keyword>
<dbReference type="EMBL" id="UINC01009697">
    <property type="protein sequence ID" value="SVA43436.1"/>
    <property type="molecule type" value="Genomic_DNA"/>
</dbReference>
<dbReference type="GO" id="GO:0005840">
    <property type="term" value="C:ribosome"/>
    <property type="evidence" value="ECO:0007669"/>
    <property type="project" value="UniProtKB-KW"/>
</dbReference>
<dbReference type="InterPro" id="IPR005484">
    <property type="entry name" value="Ribosomal_uL18_bac/plant/anim"/>
</dbReference>
<dbReference type="FunFam" id="3.30.420.100:FF:000001">
    <property type="entry name" value="50S ribosomal protein L18"/>
    <property type="match status" value="1"/>
</dbReference>
<evidence type="ECO:0000256" key="2">
    <source>
        <dbReference type="ARBA" id="ARBA00022730"/>
    </source>
</evidence>
<dbReference type="Gene3D" id="3.30.420.100">
    <property type="match status" value="1"/>
</dbReference>
<keyword evidence="4" id="KW-0689">Ribosomal protein</keyword>
<dbReference type="Pfam" id="PF00861">
    <property type="entry name" value="Ribosomal_L18p"/>
    <property type="match status" value="1"/>
</dbReference>
<reference evidence="6" key="1">
    <citation type="submission" date="2018-05" db="EMBL/GenBank/DDBJ databases">
        <authorList>
            <person name="Lanie J.A."/>
            <person name="Ng W.-L."/>
            <person name="Kazmierczak K.M."/>
            <person name="Andrzejewski T.M."/>
            <person name="Davidsen T.M."/>
            <person name="Wayne K.J."/>
            <person name="Tettelin H."/>
            <person name="Glass J.I."/>
            <person name="Rusch D."/>
            <person name="Podicherti R."/>
            <person name="Tsui H.-C.T."/>
            <person name="Winkler M.E."/>
        </authorList>
    </citation>
    <scope>NUCLEOTIDE SEQUENCE</scope>
</reference>
<dbReference type="InterPro" id="IPR004389">
    <property type="entry name" value="Ribosomal_uL18_bac-type"/>
</dbReference>
<evidence type="ECO:0000256" key="5">
    <source>
        <dbReference type="ARBA" id="ARBA00023274"/>
    </source>
</evidence>